<dbReference type="EMBL" id="GL349449">
    <property type="protein sequence ID" value="KNC48092.1"/>
    <property type="molecule type" value="Genomic_DNA"/>
</dbReference>
<accession>A0A0L0D6V8</accession>
<gene>
    <name evidence="2" type="ORF">AMSG_04322</name>
</gene>
<evidence type="ECO:0000313" key="2">
    <source>
        <dbReference type="EMBL" id="KNC48092.1"/>
    </source>
</evidence>
<dbReference type="GeneID" id="25563872"/>
<sequence>MAVMESKNRKSALESLETPPAKKEKRKPLPRVSASPGVIRSVDDAQPLGTAHASGWDWDFGTLGGGLRPVARALARGVVRIFATYASSTSHCEGYPCHSRSSLAGSGAVVAVVAHNDHPGEVDVYVATNNHVVPSKHSGLKLKRVEATAGVYAPKERDGQYPRCLKLSSHTKVSSWLGSASRAAELTRAADVAFLKCSFPEFMAAALLVPLTPAGGSGVGDELVGVGYPGSAVLGYAFDSMFKPYQRTAVHGAAVKASEPDAFAHTAPCKKGLSGMPMASAALPPGTFIGVHRGRQEVRNGAAGTSDQPTANAGISVTAPTFACGLLSYVGLPVVRASGSEYDRADVAEVVGRLDPFFTASSEILSASCGKQWRAWKRAVADVQVESRSEEQQARQ</sequence>
<name>A0A0L0D6V8_THETB</name>
<dbReference type="AlphaFoldDB" id="A0A0L0D6V8"/>
<feature type="compositionally biased region" description="Basic and acidic residues" evidence="1">
    <location>
        <begin position="1"/>
        <end position="12"/>
    </location>
</feature>
<feature type="region of interest" description="Disordered" evidence="1">
    <location>
        <begin position="1"/>
        <end position="40"/>
    </location>
</feature>
<dbReference type="Proteomes" id="UP000054408">
    <property type="component" value="Unassembled WGS sequence"/>
</dbReference>
<protein>
    <recommendedName>
        <fullName evidence="4">Serine protease</fullName>
    </recommendedName>
</protein>
<evidence type="ECO:0000313" key="3">
    <source>
        <dbReference type="Proteomes" id="UP000054408"/>
    </source>
</evidence>
<organism evidence="2 3">
    <name type="scientific">Thecamonas trahens ATCC 50062</name>
    <dbReference type="NCBI Taxonomy" id="461836"/>
    <lineage>
        <taxon>Eukaryota</taxon>
        <taxon>Apusozoa</taxon>
        <taxon>Apusomonadida</taxon>
        <taxon>Apusomonadidae</taxon>
        <taxon>Thecamonas</taxon>
    </lineage>
</organism>
<dbReference type="SUPFAM" id="SSF50494">
    <property type="entry name" value="Trypsin-like serine proteases"/>
    <property type="match status" value="1"/>
</dbReference>
<evidence type="ECO:0008006" key="4">
    <source>
        <dbReference type="Google" id="ProtNLM"/>
    </source>
</evidence>
<keyword evidence="3" id="KW-1185">Reference proteome</keyword>
<dbReference type="InterPro" id="IPR009003">
    <property type="entry name" value="Peptidase_S1_PA"/>
</dbReference>
<reference evidence="2 3" key="1">
    <citation type="submission" date="2010-05" db="EMBL/GenBank/DDBJ databases">
        <title>The Genome Sequence of Thecamonas trahens ATCC 50062.</title>
        <authorList>
            <consortium name="The Broad Institute Genome Sequencing Platform"/>
            <person name="Russ C."/>
            <person name="Cuomo C."/>
            <person name="Shea T."/>
            <person name="Young S.K."/>
            <person name="Zeng Q."/>
            <person name="Koehrsen M."/>
            <person name="Haas B."/>
            <person name="Borodovsky M."/>
            <person name="Guigo R."/>
            <person name="Alvarado L."/>
            <person name="Berlin A."/>
            <person name="Bochicchio J."/>
            <person name="Borenstein D."/>
            <person name="Chapman S."/>
            <person name="Chen Z."/>
            <person name="Freedman E."/>
            <person name="Gellesch M."/>
            <person name="Goldberg J."/>
            <person name="Griggs A."/>
            <person name="Gujja S."/>
            <person name="Heilman E."/>
            <person name="Heiman D."/>
            <person name="Hepburn T."/>
            <person name="Howarth C."/>
            <person name="Jen D."/>
            <person name="Larson L."/>
            <person name="Mehta T."/>
            <person name="Park D."/>
            <person name="Pearson M."/>
            <person name="Roberts A."/>
            <person name="Saif S."/>
            <person name="Shenoy N."/>
            <person name="Sisk P."/>
            <person name="Stolte C."/>
            <person name="Sykes S."/>
            <person name="Thomson T."/>
            <person name="Walk T."/>
            <person name="White J."/>
            <person name="Yandava C."/>
            <person name="Burger G."/>
            <person name="Gray M.W."/>
            <person name="Holland P.W.H."/>
            <person name="King N."/>
            <person name="Lang F.B.F."/>
            <person name="Roger A.J."/>
            <person name="Ruiz-Trillo I."/>
            <person name="Lander E."/>
            <person name="Nusbaum C."/>
        </authorList>
    </citation>
    <scope>NUCLEOTIDE SEQUENCE [LARGE SCALE GENOMIC DNA]</scope>
    <source>
        <strain evidence="2 3">ATCC 50062</strain>
    </source>
</reference>
<proteinExistence type="predicted"/>
<dbReference type="RefSeq" id="XP_013759105.1">
    <property type="nucleotide sequence ID" value="XM_013903651.1"/>
</dbReference>
<evidence type="ECO:0000256" key="1">
    <source>
        <dbReference type="SAM" id="MobiDB-lite"/>
    </source>
</evidence>